<feature type="transmembrane region" description="Helical" evidence="1">
    <location>
        <begin position="59"/>
        <end position="81"/>
    </location>
</feature>
<feature type="non-terminal residue" evidence="2">
    <location>
        <position position="1"/>
    </location>
</feature>
<reference evidence="2" key="1">
    <citation type="submission" date="2023-10" db="EMBL/GenBank/DDBJ databases">
        <title>Genome assembly of Pristionchus species.</title>
        <authorList>
            <person name="Yoshida K."/>
            <person name="Sommer R.J."/>
        </authorList>
    </citation>
    <scope>NUCLEOTIDE SEQUENCE</scope>
    <source>
        <strain evidence="2">RS0144</strain>
    </source>
</reference>
<keyword evidence="1" id="KW-0812">Transmembrane</keyword>
<gene>
    <name evidence="2" type="ORF">PENTCL1PPCAC_29133</name>
</gene>
<feature type="transmembrane region" description="Helical" evidence="1">
    <location>
        <begin position="7"/>
        <end position="23"/>
    </location>
</feature>
<feature type="transmembrane region" description="Helical" evidence="1">
    <location>
        <begin position="87"/>
        <end position="107"/>
    </location>
</feature>
<dbReference type="AlphaFoldDB" id="A0AAV5UKT4"/>
<feature type="transmembrane region" description="Helical" evidence="1">
    <location>
        <begin position="176"/>
        <end position="198"/>
    </location>
</feature>
<organism evidence="2 3">
    <name type="scientific">Pristionchus entomophagus</name>
    <dbReference type="NCBI Taxonomy" id="358040"/>
    <lineage>
        <taxon>Eukaryota</taxon>
        <taxon>Metazoa</taxon>
        <taxon>Ecdysozoa</taxon>
        <taxon>Nematoda</taxon>
        <taxon>Chromadorea</taxon>
        <taxon>Rhabditida</taxon>
        <taxon>Rhabditina</taxon>
        <taxon>Diplogasteromorpha</taxon>
        <taxon>Diplogasteroidea</taxon>
        <taxon>Neodiplogasteridae</taxon>
        <taxon>Pristionchus</taxon>
    </lineage>
</organism>
<name>A0AAV5UKT4_9BILA</name>
<proteinExistence type="predicted"/>
<evidence type="ECO:0000256" key="1">
    <source>
        <dbReference type="SAM" id="Phobius"/>
    </source>
</evidence>
<feature type="transmembrane region" description="Helical" evidence="1">
    <location>
        <begin position="29"/>
        <end position="50"/>
    </location>
</feature>
<feature type="transmembrane region" description="Helical" evidence="1">
    <location>
        <begin position="114"/>
        <end position="133"/>
    </location>
</feature>
<keyword evidence="3" id="KW-1185">Reference proteome</keyword>
<protein>
    <submittedName>
        <fullName evidence="2">Uncharacterized protein</fullName>
    </submittedName>
</protein>
<feature type="non-terminal residue" evidence="2">
    <location>
        <position position="230"/>
    </location>
</feature>
<keyword evidence="1" id="KW-0472">Membrane</keyword>
<comment type="caution">
    <text evidence="2">The sequence shown here is derived from an EMBL/GenBank/DDBJ whole genome shotgun (WGS) entry which is preliminary data.</text>
</comment>
<keyword evidence="1" id="KW-1133">Transmembrane helix</keyword>
<feature type="transmembrane region" description="Helical" evidence="1">
    <location>
        <begin position="204"/>
        <end position="226"/>
    </location>
</feature>
<accession>A0AAV5UKT4</accession>
<dbReference type="EMBL" id="BTSX01000006">
    <property type="protein sequence ID" value="GMT06959.1"/>
    <property type="molecule type" value="Genomic_DNA"/>
</dbReference>
<evidence type="ECO:0000313" key="2">
    <source>
        <dbReference type="EMBL" id="GMT06959.1"/>
    </source>
</evidence>
<evidence type="ECO:0000313" key="3">
    <source>
        <dbReference type="Proteomes" id="UP001432027"/>
    </source>
</evidence>
<sequence length="230" mass="24814">QGSSHGLVLLEVLVVCAAITGFVDGSFPIFGIVSLTILVLLVGLTTSVLYRNKEEQPDCLLFATGALLSTTMLPLICYDVIPPFQGAVVYPCKLAAISLVPPLLVLTSKQRVKMHVLIATTLVMPSSLIAVLVNDLEREFRTAMLFPSVTFVLYKAITSCSHSFGSWNNHKMDLTWIIRGSAVALFVGTLIKAIALALDQHDSKLWLTGGTLICIGGPIFNCVIVIQRSV</sequence>
<dbReference type="Proteomes" id="UP001432027">
    <property type="component" value="Unassembled WGS sequence"/>
</dbReference>